<dbReference type="Proteomes" id="UP000660862">
    <property type="component" value="Unassembled WGS sequence"/>
</dbReference>
<dbReference type="EMBL" id="BMER01000001">
    <property type="protein sequence ID" value="GGG82204.1"/>
    <property type="molecule type" value="Genomic_DNA"/>
</dbReference>
<reference evidence="1" key="2">
    <citation type="submission" date="2020-09" db="EMBL/GenBank/DDBJ databases">
        <authorList>
            <person name="Sun Q."/>
            <person name="Zhou Y."/>
        </authorList>
    </citation>
    <scope>NUCLEOTIDE SEQUENCE</scope>
    <source>
        <strain evidence="1">CGMCC 1.12195</strain>
    </source>
</reference>
<keyword evidence="2" id="KW-1185">Reference proteome</keyword>
<dbReference type="Gene3D" id="2.60.40.10">
    <property type="entry name" value="Immunoglobulins"/>
    <property type="match status" value="1"/>
</dbReference>
<sequence>MERMKNKRINRLYSGALITLGLFLAGSCVDIPKEGSLAPDINYRNRKQQAIAGLAQSIGDFQVSTSTLPLYFEIVNITEANGNDVSALQQEIPVIRYTKPVVGDETAEELKLKSDTVRIPAVAINQHTGRLEIQEGNGIRAGEYHFDIQVSNSSGTRLLKDALVIEFAEYELKSWSGSMAKAPEIERVGDAPNQILFVGHLDGMPLHGNRIDFTESRALGFKGTFVDDTQQGEIWNVGFPVKEATTYCNWKITTNESGVGASTYENAEFNFVLGRPGSYIIRLYK</sequence>
<gene>
    <name evidence="1" type="ORF">GCM10007415_13770</name>
</gene>
<name>A0A917HL47_9SPHI</name>
<dbReference type="InterPro" id="IPR013783">
    <property type="entry name" value="Ig-like_fold"/>
</dbReference>
<reference evidence="1" key="1">
    <citation type="journal article" date="2014" name="Int. J. Syst. Evol. Microbiol.">
        <title>Complete genome sequence of Corynebacterium casei LMG S-19264T (=DSM 44701T), isolated from a smear-ripened cheese.</title>
        <authorList>
            <consortium name="US DOE Joint Genome Institute (JGI-PGF)"/>
            <person name="Walter F."/>
            <person name="Albersmeier A."/>
            <person name="Kalinowski J."/>
            <person name="Ruckert C."/>
        </authorList>
    </citation>
    <scope>NUCLEOTIDE SEQUENCE</scope>
    <source>
        <strain evidence="1">CGMCC 1.12195</strain>
    </source>
</reference>
<comment type="caution">
    <text evidence="1">The sequence shown here is derived from an EMBL/GenBank/DDBJ whole genome shotgun (WGS) entry which is preliminary data.</text>
</comment>
<evidence type="ECO:0000313" key="2">
    <source>
        <dbReference type="Proteomes" id="UP000660862"/>
    </source>
</evidence>
<dbReference type="PROSITE" id="PS51257">
    <property type="entry name" value="PROKAR_LIPOPROTEIN"/>
    <property type="match status" value="1"/>
</dbReference>
<evidence type="ECO:0008006" key="3">
    <source>
        <dbReference type="Google" id="ProtNLM"/>
    </source>
</evidence>
<evidence type="ECO:0000313" key="1">
    <source>
        <dbReference type="EMBL" id="GGG82204.1"/>
    </source>
</evidence>
<organism evidence="1 2">
    <name type="scientific">Parapedobacter pyrenivorans</name>
    <dbReference type="NCBI Taxonomy" id="1305674"/>
    <lineage>
        <taxon>Bacteria</taxon>
        <taxon>Pseudomonadati</taxon>
        <taxon>Bacteroidota</taxon>
        <taxon>Sphingobacteriia</taxon>
        <taxon>Sphingobacteriales</taxon>
        <taxon>Sphingobacteriaceae</taxon>
        <taxon>Parapedobacter</taxon>
    </lineage>
</organism>
<protein>
    <recommendedName>
        <fullName evidence="3">DUF5007 domain-containing protein</fullName>
    </recommendedName>
</protein>
<proteinExistence type="predicted"/>
<dbReference type="AlphaFoldDB" id="A0A917HL47"/>
<accession>A0A917HL47</accession>